<name>A0ABP8QXL2_9SPHI</name>
<proteinExistence type="inferred from homology"/>
<dbReference type="PANTHER" id="PTHR43976:SF16">
    <property type="entry name" value="SHORT-CHAIN DEHYDROGENASE_REDUCTASE FAMILY PROTEIN"/>
    <property type="match status" value="1"/>
</dbReference>
<accession>A0ABP8QXL2</accession>
<dbReference type="PANTHER" id="PTHR43976">
    <property type="entry name" value="SHORT CHAIN DEHYDROGENASE"/>
    <property type="match status" value="1"/>
</dbReference>
<dbReference type="Proteomes" id="UP001500394">
    <property type="component" value="Unassembled WGS sequence"/>
</dbReference>
<protein>
    <submittedName>
        <fullName evidence="4">Oxidoreductase</fullName>
    </submittedName>
</protein>
<comment type="caution">
    <text evidence="4">The sequence shown here is derived from an EMBL/GenBank/DDBJ whole genome shotgun (WGS) entry which is preliminary data.</text>
</comment>
<keyword evidence="2" id="KW-0560">Oxidoreductase</keyword>
<dbReference type="EMBL" id="BAABGR010000006">
    <property type="protein sequence ID" value="GAA4512687.1"/>
    <property type="molecule type" value="Genomic_DNA"/>
</dbReference>
<comment type="similarity">
    <text evidence="1 3">Belongs to the short-chain dehydrogenases/reductases (SDR) family.</text>
</comment>
<evidence type="ECO:0000313" key="4">
    <source>
        <dbReference type="EMBL" id="GAA4512687.1"/>
    </source>
</evidence>
<evidence type="ECO:0000256" key="2">
    <source>
        <dbReference type="ARBA" id="ARBA00023002"/>
    </source>
</evidence>
<evidence type="ECO:0000256" key="1">
    <source>
        <dbReference type="ARBA" id="ARBA00006484"/>
    </source>
</evidence>
<sequence length="278" mass="30541">MNIIERKVWLITGVSKGLGRELAKQVADKGDIVVGTVRNAQDKADFEKILGAKAFIIDLSNTEQISSLVDAIINQYGQIDVLVNNAGYGAFGMIEEFSENEIIHQFKVNVIAVWKLCQAVLPHMREKGGGTIIQISSRVGILAGVGNGIYASSKFALEGMRESLKQEVEPFGIKVMLAELGALRTDFFGTSVKYAENKLPLYFDTAGDIRSNTKSLHGKQSGDPVKVAEAIIEAVDKDVPTFRLPLTTGTIDAMKTKIAEYQNLIDLYEHKARNVEFF</sequence>
<evidence type="ECO:0000313" key="5">
    <source>
        <dbReference type="Proteomes" id="UP001500394"/>
    </source>
</evidence>
<dbReference type="Gene3D" id="3.40.50.720">
    <property type="entry name" value="NAD(P)-binding Rossmann-like Domain"/>
    <property type="match status" value="1"/>
</dbReference>
<dbReference type="PRINTS" id="PR00081">
    <property type="entry name" value="GDHRDH"/>
</dbReference>
<gene>
    <name evidence="4" type="ORF">GCM10023173_07160</name>
</gene>
<dbReference type="RefSeq" id="WP_345064813.1">
    <property type="nucleotide sequence ID" value="NZ_BAABGR010000006.1"/>
</dbReference>
<evidence type="ECO:0000256" key="3">
    <source>
        <dbReference type="RuleBase" id="RU000363"/>
    </source>
</evidence>
<reference evidence="5" key="1">
    <citation type="journal article" date="2019" name="Int. J. Syst. Evol. Microbiol.">
        <title>The Global Catalogue of Microorganisms (GCM) 10K type strain sequencing project: providing services to taxonomists for standard genome sequencing and annotation.</title>
        <authorList>
            <consortium name="The Broad Institute Genomics Platform"/>
            <consortium name="The Broad Institute Genome Sequencing Center for Infectious Disease"/>
            <person name="Wu L."/>
            <person name="Ma J."/>
        </authorList>
    </citation>
    <scope>NUCLEOTIDE SEQUENCE [LARGE SCALE GENOMIC DNA]</scope>
    <source>
        <strain evidence="5">JCM 17858</strain>
    </source>
</reference>
<organism evidence="4 5">
    <name type="scientific">Sphingobacterium thermophilum</name>
    <dbReference type="NCBI Taxonomy" id="768534"/>
    <lineage>
        <taxon>Bacteria</taxon>
        <taxon>Pseudomonadati</taxon>
        <taxon>Bacteroidota</taxon>
        <taxon>Sphingobacteriia</taxon>
        <taxon>Sphingobacteriales</taxon>
        <taxon>Sphingobacteriaceae</taxon>
        <taxon>Sphingobacterium</taxon>
    </lineage>
</organism>
<dbReference type="InterPro" id="IPR002347">
    <property type="entry name" value="SDR_fam"/>
</dbReference>
<keyword evidence="5" id="KW-1185">Reference proteome</keyword>
<dbReference type="PRINTS" id="PR00080">
    <property type="entry name" value="SDRFAMILY"/>
</dbReference>
<dbReference type="InterPro" id="IPR051911">
    <property type="entry name" value="SDR_oxidoreductase"/>
</dbReference>
<dbReference type="InterPro" id="IPR036291">
    <property type="entry name" value="NAD(P)-bd_dom_sf"/>
</dbReference>
<dbReference type="CDD" id="cd05374">
    <property type="entry name" value="17beta-HSD-like_SDR_c"/>
    <property type="match status" value="1"/>
</dbReference>
<dbReference type="SUPFAM" id="SSF51735">
    <property type="entry name" value="NAD(P)-binding Rossmann-fold domains"/>
    <property type="match status" value="1"/>
</dbReference>
<dbReference type="Pfam" id="PF00106">
    <property type="entry name" value="adh_short"/>
    <property type="match status" value="1"/>
</dbReference>